<evidence type="ECO:0000256" key="5">
    <source>
        <dbReference type="SAM" id="MobiDB-lite"/>
    </source>
</evidence>
<keyword evidence="2" id="KW-0677">Repeat</keyword>
<keyword evidence="3 4" id="KW-0802">TPR repeat</keyword>
<evidence type="ECO:0000256" key="2">
    <source>
        <dbReference type="ARBA" id="ARBA00022737"/>
    </source>
</evidence>
<dbReference type="GO" id="GO:0072380">
    <property type="term" value="C:TRC complex"/>
    <property type="evidence" value="ECO:0007669"/>
    <property type="project" value="TreeGrafter"/>
</dbReference>
<dbReference type="InterPro" id="IPR019734">
    <property type="entry name" value="TPR_rpt"/>
</dbReference>
<protein>
    <submittedName>
        <fullName evidence="7">RNA polymerase II-associated protein 3-like</fullName>
    </submittedName>
</protein>
<dbReference type="GO" id="GO:0006620">
    <property type="term" value="P:post-translational protein targeting to endoplasmic reticulum membrane"/>
    <property type="evidence" value="ECO:0007669"/>
    <property type="project" value="TreeGrafter"/>
</dbReference>
<proteinExistence type="evidence at transcript level"/>
<organism evidence="7">
    <name type="scientific">Phallusia mammillata</name>
    <dbReference type="NCBI Taxonomy" id="59560"/>
    <lineage>
        <taxon>Eukaryota</taxon>
        <taxon>Metazoa</taxon>
        <taxon>Chordata</taxon>
        <taxon>Tunicata</taxon>
        <taxon>Ascidiacea</taxon>
        <taxon>Phlebobranchia</taxon>
        <taxon>Ascidiidae</taxon>
        <taxon>Phallusia</taxon>
    </lineage>
</organism>
<dbReference type="Gene3D" id="1.25.40.10">
    <property type="entry name" value="Tetratricopeptide repeat domain"/>
    <property type="match status" value="1"/>
</dbReference>
<evidence type="ECO:0000256" key="1">
    <source>
        <dbReference type="ARBA" id="ARBA00008175"/>
    </source>
</evidence>
<dbReference type="SMART" id="SM00028">
    <property type="entry name" value="TPR"/>
    <property type="match status" value="3"/>
</dbReference>
<dbReference type="Gene3D" id="1.20.5.420">
    <property type="entry name" value="Immunoglobulin FC, subunit C"/>
    <property type="match status" value="1"/>
</dbReference>
<dbReference type="PROSITE" id="PS50005">
    <property type="entry name" value="TPR"/>
    <property type="match status" value="2"/>
</dbReference>
<feature type="compositionally biased region" description="Low complexity" evidence="5">
    <location>
        <begin position="317"/>
        <end position="336"/>
    </location>
</feature>
<sequence>MSPDDCKRLVAAIVEFLENELKRDGVTPDMAESIDVARQCLYMAYATTPEDVPSTQKKLIDIFVEACPAPPPAKELNDEEKAVAEKFKQEGNGHMREERYEEAISCYDKAIAVDSCNAVYYCNRAAAHTGRQKFDLSLRDCKKALEIDPQYSKAYSRMGLTYSKMEIYDEAIKCYEKALELDPNNEGYKKNMEIAQEKQKTQAPAGMPGMPSGMPGMPPGMGGIGNFLNNPMFMNMAKQVMENPQMQQMAMNLMGGLGGPPPGSDAGSSSQSVESGSGEAAANAAQPPQFSDIMQMGQQFAQQISETNPELVEQLRQQVQNSNTSNNTDSSDQPQS</sequence>
<evidence type="ECO:0000256" key="4">
    <source>
        <dbReference type="PROSITE-ProRule" id="PRU00339"/>
    </source>
</evidence>
<feature type="repeat" description="TPR" evidence="4">
    <location>
        <begin position="84"/>
        <end position="117"/>
    </location>
</feature>
<feature type="domain" description="SGTA homodimerisation" evidence="6">
    <location>
        <begin position="7"/>
        <end position="60"/>
    </location>
</feature>
<comment type="similarity">
    <text evidence="1">Belongs to the SGT family.</text>
</comment>
<dbReference type="AlphaFoldDB" id="A0A6F9DS06"/>
<dbReference type="EMBL" id="LR789823">
    <property type="protein sequence ID" value="CAB3265685.1"/>
    <property type="molecule type" value="mRNA"/>
</dbReference>
<evidence type="ECO:0000259" key="6">
    <source>
        <dbReference type="Pfam" id="PF16546"/>
    </source>
</evidence>
<feature type="compositionally biased region" description="Low complexity" evidence="5">
    <location>
        <begin position="264"/>
        <end position="289"/>
    </location>
</feature>
<dbReference type="InterPro" id="IPR047150">
    <property type="entry name" value="SGT"/>
</dbReference>
<dbReference type="SUPFAM" id="SSF48452">
    <property type="entry name" value="TPR-like"/>
    <property type="match status" value="1"/>
</dbReference>
<feature type="region of interest" description="Disordered" evidence="5">
    <location>
        <begin position="252"/>
        <end position="336"/>
    </location>
</feature>
<dbReference type="Pfam" id="PF13181">
    <property type="entry name" value="TPR_8"/>
    <property type="match status" value="1"/>
</dbReference>
<dbReference type="Pfam" id="PF00515">
    <property type="entry name" value="TPR_1"/>
    <property type="match status" value="2"/>
</dbReference>
<feature type="compositionally biased region" description="Polar residues" evidence="5">
    <location>
        <begin position="296"/>
        <end position="308"/>
    </location>
</feature>
<dbReference type="PANTHER" id="PTHR45831:SF2">
    <property type="entry name" value="LD24721P"/>
    <property type="match status" value="1"/>
</dbReference>
<evidence type="ECO:0000256" key="3">
    <source>
        <dbReference type="ARBA" id="ARBA00022803"/>
    </source>
</evidence>
<dbReference type="Pfam" id="PF16546">
    <property type="entry name" value="SGTA_dimer"/>
    <property type="match status" value="1"/>
</dbReference>
<dbReference type="GO" id="GO:0016020">
    <property type="term" value="C:membrane"/>
    <property type="evidence" value="ECO:0007669"/>
    <property type="project" value="TreeGrafter"/>
</dbReference>
<reference evidence="7" key="1">
    <citation type="submission" date="2020-04" db="EMBL/GenBank/DDBJ databases">
        <authorList>
            <person name="Neveu A P."/>
        </authorList>
    </citation>
    <scope>NUCLEOTIDE SEQUENCE</scope>
    <source>
        <tissue evidence="7">Whole embryo</tissue>
    </source>
</reference>
<dbReference type="GO" id="GO:0060090">
    <property type="term" value="F:molecular adaptor activity"/>
    <property type="evidence" value="ECO:0007669"/>
    <property type="project" value="TreeGrafter"/>
</dbReference>
<gene>
    <name evidence="7" type="primary">Rpap3-001</name>
</gene>
<dbReference type="PANTHER" id="PTHR45831">
    <property type="entry name" value="LD24721P"/>
    <property type="match status" value="1"/>
</dbReference>
<dbReference type="InterPro" id="IPR032374">
    <property type="entry name" value="SGTA_dimer"/>
</dbReference>
<dbReference type="PROSITE" id="PS50293">
    <property type="entry name" value="TPR_REGION"/>
    <property type="match status" value="1"/>
</dbReference>
<name>A0A6F9DS06_9ASCI</name>
<evidence type="ECO:0000313" key="7">
    <source>
        <dbReference type="EMBL" id="CAB3265685.1"/>
    </source>
</evidence>
<accession>A0A6F9DS06</accession>
<feature type="repeat" description="TPR" evidence="4">
    <location>
        <begin position="152"/>
        <end position="185"/>
    </location>
</feature>
<dbReference type="InterPro" id="IPR011990">
    <property type="entry name" value="TPR-like_helical_dom_sf"/>
</dbReference>